<feature type="transmembrane region" description="Helical" evidence="5">
    <location>
        <begin position="69"/>
        <end position="95"/>
    </location>
</feature>
<keyword evidence="2 5" id="KW-0812">Transmembrane</keyword>
<feature type="transmembrane region" description="Helical" evidence="5">
    <location>
        <begin position="30"/>
        <end position="49"/>
    </location>
</feature>
<sequence length="208" mass="22972">MNAFIVKLFTRPANAWRNIRDEEEHSPRQYLPHLILLGLIPAVCLYIGTTQVGWSMTLEDRVWLSTKSALQLCTLLYIAILAGTALMGTFIRWLSRTSEARPTLNQCIGFATYTITPFFIAGLAGLYPSRWLMILVLGLAAIHSTFLLIIGIGTFMRLPPGNAPLYAAAVWGVGVLVLVTILVSTILLWYHVLTPDYVRTVLGDVPGG</sequence>
<name>A0A0P9YHW7_9PSED</name>
<dbReference type="AlphaFoldDB" id="A0A0P9YHW7"/>
<dbReference type="GO" id="GO:0016020">
    <property type="term" value="C:membrane"/>
    <property type="evidence" value="ECO:0007669"/>
    <property type="project" value="UniProtKB-SubCell"/>
</dbReference>
<evidence type="ECO:0000313" key="7">
    <source>
        <dbReference type="EMBL" id="KPY37413.1"/>
    </source>
</evidence>
<evidence type="ECO:0000313" key="8">
    <source>
        <dbReference type="Proteomes" id="UP000050562"/>
    </source>
</evidence>
<proteinExistence type="predicted"/>
<evidence type="ECO:0000259" key="6">
    <source>
        <dbReference type="Pfam" id="PF04893"/>
    </source>
</evidence>
<feature type="domain" description="Yip1" evidence="6">
    <location>
        <begin position="7"/>
        <end position="180"/>
    </location>
</feature>
<comment type="subcellular location">
    <subcellularLocation>
        <location evidence="1">Membrane</location>
        <topology evidence="1">Multi-pass membrane protein</topology>
    </subcellularLocation>
</comment>
<feature type="transmembrane region" description="Helical" evidence="5">
    <location>
        <begin position="107"/>
        <end position="127"/>
    </location>
</feature>
<dbReference type="Proteomes" id="UP000050562">
    <property type="component" value="Unassembled WGS sequence"/>
</dbReference>
<keyword evidence="3 5" id="KW-1133">Transmembrane helix</keyword>
<dbReference type="Pfam" id="PF04893">
    <property type="entry name" value="Yip1"/>
    <property type="match status" value="1"/>
</dbReference>
<evidence type="ECO:0000256" key="2">
    <source>
        <dbReference type="ARBA" id="ARBA00022692"/>
    </source>
</evidence>
<dbReference type="PATRIC" id="fig|251707.3.peg.1350"/>
<evidence type="ECO:0000256" key="3">
    <source>
        <dbReference type="ARBA" id="ARBA00022989"/>
    </source>
</evidence>
<evidence type="ECO:0000256" key="5">
    <source>
        <dbReference type="SAM" id="Phobius"/>
    </source>
</evidence>
<keyword evidence="4 5" id="KW-0472">Membrane</keyword>
<comment type="caution">
    <text evidence="7">The sequence shown here is derived from an EMBL/GenBank/DDBJ whole genome shotgun (WGS) entry which is preliminary data.</text>
</comment>
<feature type="transmembrane region" description="Helical" evidence="5">
    <location>
        <begin position="133"/>
        <end position="153"/>
    </location>
</feature>
<dbReference type="InterPro" id="IPR006977">
    <property type="entry name" value="Yip1_dom"/>
</dbReference>
<evidence type="ECO:0000256" key="4">
    <source>
        <dbReference type="ARBA" id="ARBA00023136"/>
    </source>
</evidence>
<protein>
    <recommendedName>
        <fullName evidence="6">Yip1 domain-containing protein</fullName>
    </recommendedName>
</protein>
<reference evidence="7 8" key="1">
    <citation type="submission" date="2015-09" db="EMBL/GenBank/DDBJ databases">
        <title>Genome announcement of multiple Pseudomonas syringae strains.</title>
        <authorList>
            <person name="Thakur S."/>
            <person name="Wang P.W."/>
            <person name="Gong Y."/>
            <person name="Weir B.S."/>
            <person name="Guttman D.S."/>
        </authorList>
    </citation>
    <scope>NUCLEOTIDE SEQUENCE [LARGE SCALE GENOMIC DNA]</scope>
    <source>
        <strain evidence="7 8">ICMP3956</strain>
    </source>
</reference>
<accession>A0A0P9YHW7</accession>
<evidence type="ECO:0000256" key="1">
    <source>
        <dbReference type="ARBA" id="ARBA00004141"/>
    </source>
</evidence>
<dbReference type="RefSeq" id="WP_057409155.1">
    <property type="nucleotide sequence ID" value="NZ_LJRC01000116.1"/>
</dbReference>
<feature type="transmembrane region" description="Helical" evidence="5">
    <location>
        <begin position="165"/>
        <end position="190"/>
    </location>
</feature>
<dbReference type="EMBL" id="LJRC01000116">
    <property type="protein sequence ID" value="KPY37413.1"/>
    <property type="molecule type" value="Genomic_DNA"/>
</dbReference>
<organism evidence="7 8">
    <name type="scientific">Pseudomonas syringae pv. primulae</name>
    <dbReference type="NCBI Taxonomy" id="251707"/>
    <lineage>
        <taxon>Bacteria</taxon>
        <taxon>Pseudomonadati</taxon>
        <taxon>Pseudomonadota</taxon>
        <taxon>Gammaproteobacteria</taxon>
        <taxon>Pseudomonadales</taxon>
        <taxon>Pseudomonadaceae</taxon>
        <taxon>Pseudomonas</taxon>
    </lineage>
</organism>
<gene>
    <name evidence="7" type="ORF">ALO52_01026</name>
</gene>